<keyword evidence="5 6" id="KW-0472">Membrane</keyword>
<name>A0A160T8W7_9ZZZZ</name>
<proteinExistence type="predicted"/>
<accession>A0A160T8W7</accession>
<dbReference type="GO" id="GO:0005886">
    <property type="term" value="C:plasma membrane"/>
    <property type="evidence" value="ECO:0007669"/>
    <property type="project" value="UniProtKB-SubCell"/>
</dbReference>
<comment type="subcellular location">
    <subcellularLocation>
        <location evidence="1">Cell membrane</location>
        <topology evidence="1">Multi-pass membrane protein</topology>
    </subcellularLocation>
</comment>
<feature type="domain" description="RDD" evidence="7">
    <location>
        <begin position="8"/>
        <end position="135"/>
    </location>
</feature>
<organism evidence="8">
    <name type="scientific">hydrothermal vent metagenome</name>
    <dbReference type="NCBI Taxonomy" id="652676"/>
    <lineage>
        <taxon>unclassified sequences</taxon>
        <taxon>metagenomes</taxon>
        <taxon>ecological metagenomes</taxon>
    </lineage>
</organism>
<feature type="transmembrane region" description="Helical" evidence="6">
    <location>
        <begin position="20"/>
        <end position="43"/>
    </location>
</feature>
<evidence type="ECO:0000256" key="4">
    <source>
        <dbReference type="ARBA" id="ARBA00022989"/>
    </source>
</evidence>
<dbReference type="Pfam" id="PF06271">
    <property type="entry name" value="RDD"/>
    <property type="match status" value="1"/>
</dbReference>
<keyword evidence="3 6" id="KW-0812">Transmembrane</keyword>
<keyword evidence="2" id="KW-1003">Cell membrane</keyword>
<feature type="transmembrane region" description="Helical" evidence="6">
    <location>
        <begin position="49"/>
        <end position="68"/>
    </location>
</feature>
<evidence type="ECO:0000256" key="5">
    <source>
        <dbReference type="ARBA" id="ARBA00023136"/>
    </source>
</evidence>
<evidence type="ECO:0000256" key="3">
    <source>
        <dbReference type="ARBA" id="ARBA00022692"/>
    </source>
</evidence>
<feature type="transmembrane region" description="Helical" evidence="6">
    <location>
        <begin position="106"/>
        <end position="124"/>
    </location>
</feature>
<sequence>MSLQNYPTASLLRRFAALAYDGLIVIALYIMVGMVLVAIIKAISGEFPGGFPASVDLSLMFTICFLYYSHSWRKGGQTIGMKAWRLRITTLDGSHIRLSHCMLRTGMGFFSLVIFGVGFFWAWLDKQQRTWHDMASLTRIVYLPKDMA</sequence>
<evidence type="ECO:0000256" key="2">
    <source>
        <dbReference type="ARBA" id="ARBA00022475"/>
    </source>
</evidence>
<dbReference type="EMBL" id="CZQC01000001">
    <property type="protein sequence ID" value="CUS40011.1"/>
    <property type="molecule type" value="Genomic_DNA"/>
</dbReference>
<evidence type="ECO:0000256" key="1">
    <source>
        <dbReference type="ARBA" id="ARBA00004651"/>
    </source>
</evidence>
<dbReference type="PANTHER" id="PTHR36115">
    <property type="entry name" value="PROLINE-RICH ANTIGEN HOMOLOG-RELATED"/>
    <property type="match status" value="1"/>
</dbReference>
<keyword evidence="4 6" id="KW-1133">Transmembrane helix</keyword>
<dbReference type="AlphaFoldDB" id="A0A160T8W7"/>
<dbReference type="InterPro" id="IPR051791">
    <property type="entry name" value="Pra-immunoreactive"/>
</dbReference>
<evidence type="ECO:0000313" key="8">
    <source>
        <dbReference type="EMBL" id="CUS40011.1"/>
    </source>
</evidence>
<dbReference type="PANTHER" id="PTHR36115:SF10">
    <property type="entry name" value="RDD DOMAIN-CONTAINING PROTEIN"/>
    <property type="match status" value="1"/>
</dbReference>
<dbReference type="InterPro" id="IPR010432">
    <property type="entry name" value="RDD"/>
</dbReference>
<evidence type="ECO:0000259" key="7">
    <source>
        <dbReference type="Pfam" id="PF06271"/>
    </source>
</evidence>
<gene>
    <name evidence="8" type="ORF">MGWOODY_Tha2082</name>
</gene>
<evidence type="ECO:0000256" key="6">
    <source>
        <dbReference type="SAM" id="Phobius"/>
    </source>
</evidence>
<protein>
    <submittedName>
        <fullName evidence="8">FIG023103: Predicted transmembrane protein</fullName>
    </submittedName>
</protein>
<reference evidence="8" key="1">
    <citation type="submission" date="2015-10" db="EMBL/GenBank/DDBJ databases">
        <authorList>
            <person name="Gilbert D.G."/>
        </authorList>
    </citation>
    <scope>NUCLEOTIDE SEQUENCE</scope>
</reference>